<reference evidence="8 9" key="1">
    <citation type="submission" date="2020-11" db="EMBL/GenBank/DDBJ databases">
        <title>Kefir isolates.</title>
        <authorList>
            <person name="Marcisauskas S."/>
            <person name="Kim Y."/>
            <person name="Blasche S."/>
        </authorList>
    </citation>
    <scope>NUCLEOTIDE SEQUENCE [LARGE SCALE GENOMIC DNA]</scope>
    <source>
        <strain evidence="8 9">OG2</strain>
    </source>
</reference>
<comment type="caution">
    <text evidence="8">The sequence shown here is derived from an EMBL/GenBank/DDBJ whole genome shotgun (WGS) entry which is preliminary data.</text>
</comment>
<evidence type="ECO:0000256" key="5">
    <source>
        <dbReference type="ARBA" id="ARBA00023329"/>
    </source>
</evidence>
<dbReference type="OrthoDB" id="870at2759"/>
<proteinExistence type="inferred from homology"/>
<evidence type="ECO:0000313" key="8">
    <source>
        <dbReference type="EMBL" id="KAG0659580.1"/>
    </source>
</evidence>
<dbReference type="AlphaFoldDB" id="A0A9P6W1G1"/>
<keyword evidence="5" id="KW-0968">Cytoplasmic vesicle</keyword>
<comment type="similarity">
    <text evidence="6">Belongs to the adaptor complexes medium subunit family.</text>
</comment>
<evidence type="ECO:0000256" key="1">
    <source>
        <dbReference type="ARBA" id="ARBA00004156"/>
    </source>
</evidence>
<keyword evidence="2 6" id="KW-0813">Transport</keyword>
<dbReference type="PANTHER" id="PTHR10529">
    <property type="entry name" value="AP COMPLEX SUBUNIT MU"/>
    <property type="match status" value="1"/>
</dbReference>
<evidence type="ECO:0000313" key="9">
    <source>
        <dbReference type="Proteomes" id="UP000750334"/>
    </source>
</evidence>
<evidence type="ECO:0000256" key="6">
    <source>
        <dbReference type="PIRNR" id="PIRNR005992"/>
    </source>
</evidence>
<keyword evidence="9" id="KW-1185">Reference proteome</keyword>
<evidence type="ECO:0000256" key="3">
    <source>
        <dbReference type="ARBA" id="ARBA00022927"/>
    </source>
</evidence>
<dbReference type="InterPro" id="IPR036168">
    <property type="entry name" value="AP2_Mu_C_sf"/>
</dbReference>
<dbReference type="SUPFAM" id="SSF49447">
    <property type="entry name" value="Second domain of Mu2 adaptin subunit (ap50) of ap2 adaptor"/>
    <property type="match status" value="1"/>
</dbReference>
<dbReference type="PROSITE" id="PS00991">
    <property type="entry name" value="CLAT_ADAPTOR_M_2"/>
    <property type="match status" value="1"/>
</dbReference>
<dbReference type="InterPro" id="IPR028565">
    <property type="entry name" value="MHD"/>
</dbReference>
<evidence type="ECO:0000256" key="4">
    <source>
        <dbReference type="ARBA" id="ARBA00023136"/>
    </source>
</evidence>
<sequence length="526" mass="59499">MYLSFYITDSRNGLIFQYLPSANAPTFSDLWVKMKSVENVDSDISSFYEIKIGKYLNVSRYHSNVNNLNYWCLSSKENDISNGSGTNRIEPLVLLENIDTILMEYFNKDQLTVKKLTNNSDRLTMIFNYIIDDGEPQLSGNLYSNKIKEVIPLQNDFTKIIHSTAKNLSNAVANSSQKKDLRYHGVMSSNTTIMDDNAVPWRTTKFTPYSKEEIYLDFKEKVKLVFQKHGNGKRRIFSSNGYINNELKSGNRSSRMRLVHGSIYGSIEGHSLLNGNMPTIELNLNNNGSNLGIPRFHNCVNIEDYIVDNEDPNLLNTKIKFIPPDGKFHLMDYNINLQNDMSSNDMGLISINFENNLGLNDDEFEITVNINGSSKVSKIKNLVIDLRFFEKMNNNDDNDSSVELPQGKIKILRNTHGRFSHDVGAVTGSWIFDVSTPTGTIAVLRGCIEDVSVSKDTESQESKTKSVGSMILQALNVKYEYEGQLISGIKVNSIDVSKGLRSSTTSNVFKGFKYISEMIDCELREC</sequence>
<feature type="domain" description="MHD" evidence="7">
    <location>
        <begin position="236"/>
        <end position="524"/>
    </location>
</feature>
<dbReference type="Gene3D" id="2.60.40.1170">
    <property type="entry name" value="Mu homology domain, subdomain B"/>
    <property type="match status" value="2"/>
</dbReference>
<dbReference type="PROSITE" id="PS51072">
    <property type="entry name" value="MHD"/>
    <property type="match status" value="1"/>
</dbReference>
<dbReference type="Pfam" id="PF00928">
    <property type="entry name" value="Adap_comp_sub"/>
    <property type="match status" value="1"/>
</dbReference>
<dbReference type="InterPro" id="IPR050431">
    <property type="entry name" value="Adaptor_comp_med_subunit"/>
</dbReference>
<dbReference type="GO" id="GO:0006886">
    <property type="term" value="P:intracellular protein transport"/>
    <property type="evidence" value="ECO:0007669"/>
    <property type="project" value="UniProtKB-UniRule"/>
</dbReference>
<keyword evidence="4" id="KW-0472">Membrane</keyword>
<dbReference type="PIRSF" id="PIRSF005992">
    <property type="entry name" value="Clathrin_mu"/>
    <property type="match status" value="1"/>
</dbReference>
<dbReference type="GO" id="GO:0030659">
    <property type="term" value="C:cytoplasmic vesicle membrane"/>
    <property type="evidence" value="ECO:0007669"/>
    <property type="project" value="UniProtKB-SubCell"/>
</dbReference>
<evidence type="ECO:0000259" key="7">
    <source>
        <dbReference type="PROSITE" id="PS51072"/>
    </source>
</evidence>
<comment type="subcellular location">
    <subcellularLocation>
        <location evidence="1">Cytoplasmic vesicle membrane</location>
    </subcellularLocation>
</comment>
<dbReference type="InterPro" id="IPR018240">
    <property type="entry name" value="Clathrin_mu_CS"/>
</dbReference>
<organism evidence="8 9">
    <name type="scientific">Maudiozyma exigua</name>
    <name type="common">Yeast</name>
    <name type="synonym">Kazachstania exigua</name>
    <dbReference type="NCBI Taxonomy" id="34358"/>
    <lineage>
        <taxon>Eukaryota</taxon>
        <taxon>Fungi</taxon>
        <taxon>Dikarya</taxon>
        <taxon>Ascomycota</taxon>
        <taxon>Saccharomycotina</taxon>
        <taxon>Saccharomycetes</taxon>
        <taxon>Saccharomycetales</taxon>
        <taxon>Saccharomycetaceae</taxon>
        <taxon>Maudiozyma</taxon>
    </lineage>
</organism>
<protein>
    <submittedName>
        <fullName evidence="8">AP-3 complex subunit mu</fullName>
    </submittedName>
</protein>
<accession>A0A9P6W1G1</accession>
<name>A0A9P6W1G1_MAUEX</name>
<dbReference type="InterPro" id="IPR001392">
    <property type="entry name" value="Clathrin_mu"/>
</dbReference>
<gene>
    <name evidence="8" type="primary">APM3</name>
    <name evidence="8" type="ORF">C6P45_001779</name>
</gene>
<dbReference type="Proteomes" id="UP000750334">
    <property type="component" value="Unassembled WGS sequence"/>
</dbReference>
<keyword evidence="3 6" id="KW-0653">Protein transport</keyword>
<dbReference type="EMBL" id="PUHR01000189">
    <property type="protein sequence ID" value="KAG0659580.1"/>
    <property type="molecule type" value="Genomic_DNA"/>
</dbReference>
<evidence type="ECO:0000256" key="2">
    <source>
        <dbReference type="ARBA" id="ARBA00022448"/>
    </source>
</evidence>
<dbReference type="GO" id="GO:0030131">
    <property type="term" value="C:clathrin adaptor complex"/>
    <property type="evidence" value="ECO:0007669"/>
    <property type="project" value="UniProtKB-UniRule"/>
</dbReference>
<dbReference type="GO" id="GO:0016192">
    <property type="term" value="P:vesicle-mediated transport"/>
    <property type="evidence" value="ECO:0007669"/>
    <property type="project" value="InterPro"/>
</dbReference>